<dbReference type="Proteomes" id="UP000001977">
    <property type="component" value="Chromosome"/>
</dbReference>
<feature type="compositionally biased region" description="Gly residues" evidence="1">
    <location>
        <begin position="397"/>
        <end position="407"/>
    </location>
</feature>
<feature type="compositionally biased region" description="Pro residues" evidence="1">
    <location>
        <begin position="235"/>
        <end position="246"/>
    </location>
</feature>
<feature type="compositionally biased region" description="Polar residues" evidence="1">
    <location>
        <begin position="19"/>
        <end position="30"/>
    </location>
</feature>
<keyword evidence="4" id="KW-1185">Reference proteome</keyword>
<sequence>MPSSAIINLPLANVTNTVSQQTVASSSDSAGSFAETLAKQQTDNAPAANKPAAKTPDKPAKPAASGSKTDTPANDDGKGTAMDAIQALGPETTLTQPAAAPDPSADPRLAEAAAALALTQAQAALPPPVAPTLPQQALEIAAQVAEVQARVAAANAALKPINNPANAAADAAVEWVATRAGKPVEPPPETVLPLAARAEEAPVLKAAETAPTVTRPAARAALPEITQTTSASEPAPQPAAPIAPRMPVPELPMAAKAAPAEPLAHEAFSAAIMAQPQSLARQLASDATPALLGPHIASPVGATQWGQELSRQVISFSQNLAQGTHTAELRLDPPDLGPLRITLSINDGIANASFTSAHAAVRQAVESALPQLQQALSQAGISLGQANVGEQGQQAMTGGGQSQGQQGGSRSDPDDAGAQPQHETDATGIARAPAHDGLVNTFA</sequence>
<dbReference type="STRING" id="360910.BAV1711"/>
<dbReference type="PANTHER" id="PTHR37533">
    <property type="entry name" value="FLAGELLAR HOOK-LENGTH CONTROL PROTEIN"/>
    <property type="match status" value="1"/>
</dbReference>
<dbReference type="PANTHER" id="PTHR37533:SF2">
    <property type="entry name" value="FLAGELLAR HOOK-LENGTH CONTROL PROTEIN"/>
    <property type="match status" value="1"/>
</dbReference>
<organism evidence="3 4">
    <name type="scientific">Bordetella avium (strain 197N)</name>
    <dbReference type="NCBI Taxonomy" id="360910"/>
    <lineage>
        <taxon>Bacteria</taxon>
        <taxon>Pseudomonadati</taxon>
        <taxon>Pseudomonadota</taxon>
        <taxon>Betaproteobacteria</taxon>
        <taxon>Burkholderiales</taxon>
        <taxon>Alcaligenaceae</taxon>
        <taxon>Bordetella</taxon>
    </lineage>
</organism>
<keyword evidence="3" id="KW-0966">Cell projection</keyword>
<dbReference type="KEGG" id="bav:BAV1711"/>
<dbReference type="Gene3D" id="3.30.750.140">
    <property type="match status" value="1"/>
</dbReference>
<proteinExistence type="predicted"/>
<dbReference type="AlphaFoldDB" id="Q2L189"/>
<dbReference type="RefSeq" id="WP_012417380.1">
    <property type="nucleotide sequence ID" value="NC_010645.1"/>
</dbReference>
<dbReference type="InterPro" id="IPR052563">
    <property type="entry name" value="FliK"/>
</dbReference>
<gene>
    <name evidence="3" type="primary">fliK</name>
    <name evidence="3" type="synonym">flaE</name>
    <name evidence="3" type="synonym">flaR</name>
    <name evidence="3" type="ordered locus">BAV1711</name>
</gene>
<reference evidence="3 4" key="1">
    <citation type="journal article" date="2006" name="J. Bacteriol.">
        <title>Comparison of the genome sequence of the poultry pathogen Bordetella avium with those of B. bronchiseptica, B. pertussis, and B. parapertussis reveals extensive diversity in surface structures associated with host interaction.</title>
        <authorList>
            <person name="Sebaihia M."/>
            <person name="Preston A."/>
            <person name="Maskell D.J."/>
            <person name="Kuzmiak H."/>
            <person name="Connell T.D."/>
            <person name="King N.D."/>
            <person name="Orndorff P.E."/>
            <person name="Miyamoto D.M."/>
            <person name="Thomson N.R."/>
            <person name="Harris D."/>
            <person name="Goble A."/>
            <person name="Lord A."/>
            <person name="Murphy L."/>
            <person name="Quail M.A."/>
            <person name="Rutter S."/>
            <person name="Squares R."/>
            <person name="Squares S."/>
            <person name="Woodward J."/>
            <person name="Parkhill J."/>
            <person name="Temple L.M."/>
        </authorList>
    </citation>
    <scope>NUCLEOTIDE SEQUENCE [LARGE SCALE GENOMIC DNA]</scope>
    <source>
        <strain evidence="3 4">197N</strain>
    </source>
</reference>
<feature type="compositionally biased region" description="Low complexity" evidence="1">
    <location>
        <begin position="97"/>
        <end position="106"/>
    </location>
</feature>
<evidence type="ECO:0000313" key="3">
    <source>
        <dbReference type="EMBL" id="CAJ49319.1"/>
    </source>
</evidence>
<evidence type="ECO:0000256" key="1">
    <source>
        <dbReference type="SAM" id="MobiDB-lite"/>
    </source>
</evidence>
<feature type="domain" description="Flagellar hook-length control protein-like C-terminal" evidence="2">
    <location>
        <begin position="318"/>
        <end position="394"/>
    </location>
</feature>
<dbReference type="CDD" id="cd17470">
    <property type="entry name" value="T3SS_Flik_C"/>
    <property type="match status" value="1"/>
</dbReference>
<feature type="region of interest" description="Disordered" evidence="1">
    <location>
        <begin position="391"/>
        <end position="443"/>
    </location>
</feature>
<accession>Q2L189</accession>
<keyword evidence="3" id="KW-0282">Flagellum</keyword>
<dbReference type="EMBL" id="AM167904">
    <property type="protein sequence ID" value="CAJ49319.1"/>
    <property type="molecule type" value="Genomic_DNA"/>
</dbReference>
<protein>
    <submittedName>
        <fullName evidence="3">Flagellar hook-length control protein</fullName>
    </submittedName>
</protein>
<feature type="region of interest" description="Disordered" evidence="1">
    <location>
        <begin position="19"/>
        <end position="106"/>
    </location>
</feature>
<dbReference type="Pfam" id="PF02120">
    <property type="entry name" value="Flg_hook"/>
    <property type="match status" value="1"/>
</dbReference>
<feature type="region of interest" description="Disordered" evidence="1">
    <location>
        <begin position="226"/>
        <end position="246"/>
    </location>
</feature>
<dbReference type="OrthoDB" id="8679885at2"/>
<evidence type="ECO:0000313" key="4">
    <source>
        <dbReference type="Proteomes" id="UP000001977"/>
    </source>
</evidence>
<feature type="compositionally biased region" description="Low complexity" evidence="1">
    <location>
        <begin position="42"/>
        <end position="54"/>
    </location>
</feature>
<keyword evidence="3" id="KW-0969">Cilium</keyword>
<dbReference type="InterPro" id="IPR021136">
    <property type="entry name" value="Flagellar_hook_control-like_C"/>
</dbReference>
<dbReference type="HOGENOM" id="CLU_057466_0_0_4"/>
<dbReference type="eggNOG" id="COG3144">
    <property type="taxonomic scope" value="Bacteria"/>
</dbReference>
<dbReference type="InterPro" id="IPR038610">
    <property type="entry name" value="FliK-like_C_sf"/>
</dbReference>
<evidence type="ECO:0000259" key="2">
    <source>
        <dbReference type="Pfam" id="PF02120"/>
    </source>
</evidence>
<name>Q2L189_BORA1</name>